<evidence type="ECO:0000256" key="1">
    <source>
        <dbReference type="ARBA" id="ARBA00000900"/>
    </source>
</evidence>
<sequence>MASFSHLPDGIHLIDLYQAHTVIVLNCGRNGAYRFYCNGFEGYCDAISAQRDKEIFRIDQTLRFNIRILEHEKQGRDIIANMLRRFPVDPASLEFGMVFDNIIHHALTIRKGDYNTGREVLPLSVYIIDKVTQHFIQERDLLRRALAESALSGNNCMVQANESSVKKILKRVRVEDEDEYQRSRNKRRVKGEDCVIYLEEIEIGSTASRMSCSHTFHDHCIDNWLKESHHCPLCQFEMPI</sequence>
<accession>A0A6A2XY35</accession>
<dbReference type="GO" id="GO:0005737">
    <property type="term" value="C:cytoplasm"/>
    <property type="evidence" value="ECO:0007669"/>
    <property type="project" value="TreeGrafter"/>
</dbReference>
<keyword evidence="5" id="KW-0862">Zinc</keyword>
<evidence type="ECO:0000313" key="9">
    <source>
        <dbReference type="Proteomes" id="UP000436088"/>
    </source>
</evidence>
<dbReference type="EC" id="2.3.2.27" evidence="2"/>
<proteinExistence type="predicted"/>
<dbReference type="PROSITE" id="PS50089">
    <property type="entry name" value="ZF_RING_2"/>
    <property type="match status" value="1"/>
</dbReference>
<protein>
    <recommendedName>
        <fullName evidence="2">RING-type E3 ubiquitin transferase</fullName>
        <ecNumber evidence="2">2.3.2.27</ecNumber>
    </recommendedName>
</protein>
<evidence type="ECO:0000256" key="4">
    <source>
        <dbReference type="ARBA" id="ARBA00022771"/>
    </source>
</evidence>
<dbReference type="Proteomes" id="UP000436088">
    <property type="component" value="Unassembled WGS sequence"/>
</dbReference>
<comment type="caution">
    <text evidence="8">The sequence shown here is derived from an EMBL/GenBank/DDBJ whole genome shotgun (WGS) entry which is preliminary data.</text>
</comment>
<dbReference type="Pfam" id="PF13639">
    <property type="entry name" value="zf-RING_2"/>
    <property type="match status" value="1"/>
</dbReference>
<evidence type="ECO:0000256" key="5">
    <source>
        <dbReference type="ARBA" id="ARBA00022833"/>
    </source>
</evidence>
<keyword evidence="4 6" id="KW-0863">Zinc-finger</keyword>
<dbReference type="InterPro" id="IPR013083">
    <property type="entry name" value="Znf_RING/FYVE/PHD"/>
</dbReference>
<dbReference type="InterPro" id="IPR001841">
    <property type="entry name" value="Znf_RING"/>
</dbReference>
<dbReference type="PANTHER" id="PTHR15710">
    <property type="entry name" value="E3 UBIQUITIN-PROTEIN LIGASE PRAJA"/>
    <property type="match status" value="1"/>
</dbReference>
<dbReference type="GO" id="GO:0061630">
    <property type="term" value="F:ubiquitin protein ligase activity"/>
    <property type="evidence" value="ECO:0007669"/>
    <property type="project" value="UniProtKB-EC"/>
</dbReference>
<name>A0A6A2XY35_HIBSY</name>
<dbReference type="GO" id="GO:0016567">
    <property type="term" value="P:protein ubiquitination"/>
    <property type="evidence" value="ECO:0007669"/>
    <property type="project" value="TreeGrafter"/>
</dbReference>
<dbReference type="EMBL" id="VEPZ02001720">
    <property type="protein sequence ID" value="KAE8661417.1"/>
    <property type="molecule type" value="Genomic_DNA"/>
</dbReference>
<evidence type="ECO:0000256" key="2">
    <source>
        <dbReference type="ARBA" id="ARBA00012483"/>
    </source>
</evidence>
<dbReference type="GO" id="GO:0008270">
    <property type="term" value="F:zinc ion binding"/>
    <property type="evidence" value="ECO:0007669"/>
    <property type="project" value="UniProtKB-KW"/>
</dbReference>
<feature type="domain" description="RING-type" evidence="7">
    <location>
        <begin position="194"/>
        <end position="235"/>
    </location>
</feature>
<gene>
    <name evidence="8" type="ORF">F3Y22_tig00113725pilonHSYRG00181</name>
</gene>
<dbReference type="PANTHER" id="PTHR15710:SF59">
    <property type="entry name" value="E3 UBIQUITIN-PROTEIN LIGASE SDIR1-LIKE"/>
    <property type="match status" value="1"/>
</dbReference>
<evidence type="ECO:0000313" key="8">
    <source>
        <dbReference type="EMBL" id="KAE8661417.1"/>
    </source>
</evidence>
<reference evidence="8" key="1">
    <citation type="submission" date="2019-09" db="EMBL/GenBank/DDBJ databases">
        <title>Draft genome information of white flower Hibiscus syriacus.</title>
        <authorList>
            <person name="Kim Y.-M."/>
        </authorList>
    </citation>
    <scope>NUCLEOTIDE SEQUENCE [LARGE SCALE GENOMIC DNA]</scope>
    <source>
        <strain evidence="8">YM2019G1</strain>
    </source>
</reference>
<comment type="catalytic activity">
    <reaction evidence="1">
        <text>S-ubiquitinyl-[E2 ubiquitin-conjugating enzyme]-L-cysteine + [acceptor protein]-L-lysine = [E2 ubiquitin-conjugating enzyme]-L-cysteine + N(6)-ubiquitinyl-[acceptor protein]-L-lysine.</text>
        <dbReference type="EC" id="2.3.2.27"/>
    </reaction>
</comment>
<keyword evidence="3" id="KW-0479">Metal-binding</keyword>
<evidence type="ECO:0000256" key="3">
    <source>
        <dbReference type="ARBA" id="ARBA00022723"/>
    </source>
</evidence>
<dbReference type="AlphaFoldDB" id="A0A6A2XY35"/>
<evidence type="ECO:0000256" key="6">
    <source>
        <dbReference type="PROSITE-ProRule" id="PRU00175"/>
    </source>
</evidence>
<dbReference type="Gene3D" id="3.30.40.10">
    <property type="entry name" value="Zinc/RING finger domain, C3HC4 (zinc finger)"/>
    <property type="match status" value="1"/>
</dbReference>
<organism evidence="8 9">
    <name type="scientific">Hibiscus syriacus</name>
    <name type="common">Rose of Sharon</name>
    <dbReference type="NCBI Taxonomy" id="106335"/>
    <lineage>
        <taxon>Eukaryota</taxon>
        <taxon>Viridiplantae</taxon>
        <taxon>Streptophyta</taxon>
        <taxon>Embryophyta</taxon>
        <taxon>Tracheophyta</taxon>
        <taxon>Spermatophyta</taxon>
        <taxon>Magnoliopsida</taxon>
        <taxon>eudicotyledons</taxon>
        <taxon>Gunneridae</taxon>
        <taxon>Pentapetalae</taxon>
        <taxon>rosids</taxon>
        <taxon>malvids</taxon>
        <taxon>Malvales</taxon>
        <taxon>Malvaceae</taxon>
        <taxon>Malvoideae</taxon>
        <taxon>Hibiscus</taxon>
    </lineage>
</organism>
<keyword evidence="9" id="KW-1185">Reference proteome</keyword>
<dbReference type="SUPFAM" id="SSF57850">
    <property type="entry name" value="RING/U-box"/>
    <property type="match status" value="1"/>
</dbReference>
<evidence type="ECO:0000259" key="7">
    <source>
        <dbReference type="PROSITE" id="PS50089"/>
    </source>
</evidence>